<dbReference type="GO" id="GO:0003700">
    <property type="term" value="F:DNA-binding transcription factor activity"/>
    <property type="evidence" value="ECO:0007669"/>
    <property type="project" value="InterPro"/>
</dbReference>
<evidence type="ECO:0000259" key="7">
    <source>
        <dbReference type="PROSITE" id="PS50811"/>
    </source>
</evidence>
<evidence type="ECO:0000256" key="5">
    <source>
        <dbReference type="ARBA" id="ARBA00023242"/>
    </source>
</evidence>
<dbReference type="GO" id="GO:0050832">
    <property type="term" value="P:defense response to fungus"/>
    <property type="evidence" value="ECO:0007669"/>
    <property type="project" value="UniProtKB-ARBA"/>
</dbReference>
<evidence type="ECO:0000256" key="6">
    <source>
        <dbReference type="SAM" id="MobiDB-lite"/>
    </source>
</evidence>
<proteinExistence type="predicted"/>
<sequence>MSMDTNLDIDLNINPEQNPSKTMNVEFEKESVGESKSSTKDEPVHFLIQQLNRMKFENKKLIELLNILQGNYNDLMQKYSGDEVLLKSRKRKVHCTENCDNFVEKNGITCSCCHEGSIGTPKESVSNVSKVYVRVDSSDMSLVVKDGYQWRKYGQKVTRDNPSPRAYYKCSLAPACPVKKKVQKSVNDPSVLVAIYEGKHNHKIPSEDEIPIELSKGVTEISSSSSISISMVDQMASTLTRNPSFTAALAAAITGRILDHEIEEN</sequence>
<keyword evidence="4" id="KW-0804">Transcription</keyword>
<keyword evidence="9" id="KW-1185">Reference proteome</keyword>
<feature type="domain" description="WRKY" evidence="7">
    <location>
        <begin position="139"/>
        <end position="205"/>
    </location>
</feature>
<keyword evidence="5" id="KW-0539">Nucleus</keyword>
<evidence type="ECO:0000256" key="3">
    <source>
        <dbReference type="ARBA" id="ARBA00023125"/>
    </source>
</evidence>
<dbReference type="GO" id="GO:0043565">
    <property type="term" value="F:sequence-specific DNA binding"/>
    <property type="evidence" value="ECO:0007669"/>
    <property type="project" value="InterPro"/>
</dbReference>
<dbReference type="PANTHER" id="PTHR31429">
    <property type="entry name" value="WRKY TRANSCRIPTION FACTOR 36-RELATED"/>
    <property type="match status" value="1"/>
</dbReference>
<evidence type="ECO:0000313" key="9">
    <source>
        <dbReference type="Proteomes" id="UP000834106"/>
    </source>
</evidence>
<dbReference type="PROSITE" id="PS50811">
    <property type="entry name" value="WRKY"/>
    <property type="match status" value="1"/>
</dbReference>
<dbReference type="PANTHER" id="PTHR31429:SF3">
    <property type="entry name" value="WRKY TRANSCRIPTION FACTOR 40-RELATED"/>
    <property type="match status" value="1"/>
</dbReference>
<dbReference type="FunFam" id="2.20.25.80:FF:000008">
    <property type="entry name" value="WRKY transcription factor 40"/>
    <property type="match status" value="1"/>
</dbReference>
<protein>
    <recommendedName>
        <fullName evidence="7">WRKY domain-containing protein</fullName>
    </recommendedName>
</protein>
<evidence type="ECO:0000256" key="2">
    <source>
        <dbReference type="ARBA" id="ARBA00023015"/>
    </source>
</evidence>
<accession>A0AAD2E1M4</accession>
<dbReference type="InterPro" id="IPR044810">
    <property type="entry name" value="WRKY_plant"/>
</dbReference>
<dbReference type="InterPro" id="IPR003657">
    <property type="entry name" value="WRKY_dom"/>
</dbReference>
<dbReference type="EMBL" id="OU503049">
    <property type="protein sequence ID" value="CAI9775677.1"/>
    <property type="molecule type" value="Genomic_DNA"/>
</dbReference>
<dbReference type="GO" id="GO:0042742">
    <property type="term" value="P:defense response to bacterium"/>
    <property type="evidence" value="ECO:0007669"/>
    <property type="project" value="UniProtKB-ARBA"/>
</dbReference>
<keyword evidence="3" id="KW-0238">DNA-binding</keyword>
<dbReference type="InterPro" id="IPR036576">
    <property type="entry name" value="WRKY_dom_sf"/>
</dbReference>
<dbReference type="SMART" id="SM00774">
    <property type="entry name" value="WRKY"/>
    <property type="match status" value="1"/>
</dbReference>
<dbReference type="Gene3D" id="2.20.25.80">
    <property type="entry name" value="WRKY domain"/>
    <property type="match status" value="1"/>
</dbReference>
<dbReference type="SUPFAM" id="SSF118290">
    <property type="entry name" value="WRKY DNA-binding domain"/>
    <property type="match status" value="1"/>
</dbReference>
<dbReference type="GO" id="GO:0005634">
    <property type="term" value="C:nucleus"/>
    <property type="evidence" value="ECO:0007669"/>
    <property type="project" value="UniProtKB-SubCell"/>
</dbReference>
<keyword evidence="2" id="KW-0805">Transcription regulation</keyword>
<dbReference type="Proteomes" id="UP000834106">
    <property type="component" value="Chromosome 14"/>
</dbReference>
<dbReference type="AlphaFoldDB" id="A0AAD2E1M4"/>
<reference evidence="8" key="1">
    <citation type="submission" date="2023-05" db="EMBL/GenBank/DDBJ databases">
        <authorList>
            <person name="Huff M."/>
        </authorList>
    </citation>
    <scope>NUCLEOTIDE SEQUENCE</scope>
</reference>
<evidence type="ECO:0000256" key="1">
    <source>
        <dbReference type="ARBA" id="ARBA00004123"/>
    </source>
</evidence>
<evidence type="ECO:0000256" key="4">
    <source>
        <dbReference type="ARBA" id="ARBA00023163"/>
    </source>
</evidence>
<dbReference type="GO" id="GO:0009751">
    <property type="term" value="P:response to salicylic acid"/>
    <property type="evidence" value="ECO:0007669"/>
    <property type="project" value="UniProtKB-ARBA"/>
</dbReference>
<organism evidence="8 9">
    <name type="scientific">Fraxinus pennsylvanica</name>
    <dbReference type="NCBI Taxonomy" id="56036"/>
    <lineage>
        <taxon>Eukaryota</taxon>
        <taxon>Viridiplantae</taxon>
        <taxon>Streptophyta</taxon>
        <taxon>Embryophyta</taxon>
        <taxon>Tracheophyta</taxon>
        <taxon>Spermatophyta</taxon>
        <taxon>Magnoliopsida</taxon>
        <taxon>eudicotyledons</taxon>
        <taxon>Gunneridae</taxon>
        <taxon>Pentapetalae</taxon>
        <taxon>asterids</taxon>
        <taxon>lamiids</taxon>
        <taxon>Lamiales</taxon>
        <taxon>Oleaceae</taxon>
        <taxon>Oleeae</taxon>
        <taxon>Fraxinus</taxon>
    </lineage>
</organism>
<gene>
    <name evidence="8" type="ORF">FPE_LOCUS23107</name>
</gene>
<dbReference type="Pfam" id="PF03106">
    <property type="entry name" value="WRKY"/>
    <property type="match status" value="1"/>
</dbReference>
<dbReference type="GO" id="GO:0031347">
    <property type="term" value="P:regulation of defense response"/>
    <property type="evidence" value="ECO:0007669"/>
    <property type="project" value="UniProtKB-ARBA"/>
</dbReference>
<evidence type="ECO:0000313" key="8">
    <source>
        <dbReference type="EMBL" id="CAI9775677.1"/>
    </source>
</evidence>
<name>A0AAD2E1M4_9LAMI</name>
<feature type="region of interest" description="Disordered" evidence="6">
    <location>
        <begin position="1"/>
        <end position="20"/>
    </location>
</feature>
<comment type="subcellular location">
    <subcellularLocation>
        <location evidence="1">Nucleus</location>
    </subcellularLocation>
</comment>
<dbReference type="GO" id="GO:0002237">
    <property type="term" value="P:response to molecule of bacterial origin"/>
    <property type="evidence" value="ECO:0007669"/>
    <property type="project" value="UniProtKB-ARBA"/>
</dbReference>